<gene>
    <name evidence="8" type="ORF">NOF53_02900</name>
</gene>
<sequence length="592" mass="64050">MTSRKPSGNAWDTIVIGAGLGGLTTAAYLAANGQRVLVVEQYDVLGGSSHVFRRKRQWEFEVGVHYIEDAGPGGMMPHVLEGLGLADRVEFLPLDPNGFDTIIGPDVELRTPRGWDAYRDNLVAAFPTERRAIGRYLALAQAAARAGNRTAPAFGSAPRMLAAAGIAAPFFFMPYAAVLVACGLSPRAILTLCAQSGAYTSTPDAAPFGMHVSYMADGISRGAWFPRGGGQVLSANLYQFLTAHGGQVRTNTVVEKILTESGRVAGVRLVGGEVLRAPVVVSDADIKRTYLELLDPEVLPRHVAMRAQHFKMGWPLMNTYFGLELDLRGTTNTNYYVIPSWEKAANLYRLTRYAPDLISRAHKRPRKDWVDDFSDNMAAFIHSGTVRDPENPRTAPPGCASVEAMTMVPRDPALWGIEKYGDFDRGYRREPVYRDLKSRLTDVMLDRIDRAYPGARAQVLWSEAASPATQTRYTRSSGGSSFGLAVRPSQYGPTRPGSRTAIPGLFLAGTSTRWGPGTTGAMLSGVKAAGAILSRDLDAEIHAGAVYGDASRLKPLDDDWDPLAASRRIGKNGAATEPEDDADPVVLGTHRA</sequence>
<dbReference type="InterPro" id="IPR036188">
    <property type="entry name" value="FAD/NAD-bd_sf"/>
</dbReference>
<dbReference type="InterPro" id="IPR052206">
    <property type="entry name" value="Retinol_saturase"/>
</dbReference>
<evidence type="ECO:0000259" key="7">
    <source>
        <dbReference type="Pfam" id="PF01593"/>
    </source>
</evidence>
<feature type="domain" description="Amine oxidase" evidence="7">
    <location>
        <begin position="479"/>
        <end position="533"/>
    </location>
</feature>
<protein>
    <submittedName>
        <fullName evidence="8">NAD(P)/FAD-dependent oxidoreductase</fullName>
    </submittedName>
</protein>
<feature type="region of interest" description="Disordered" evidence="6">
    <location>
        <begin position="561"/>
        <end position="592"/>
    </location>
</feature>
<keyword evidence="4" id="KW-0521">NADP</keyword>
<evidence type="ECO:0000313" key="8">
    <source>
        <dbReference type="EMBL" id="MCQ4118135.1"/>
    </source>
</evidence>
<dbReference type="RefSeq" id="WP_255965476.1">
    <property type="nucleotide sequence ID" value="NZ_JANFQF010000002.1"/>
</dbReference>
<feature type="domain" description="Amine oxidase" evidence="7">
    <location>
        <begin position="20"/>
        <end position="301"/>
    </location>
</feature>
<evidence type="ECO:0000256" key="1">
    <source>
        <dbReference type="ARBA" id="ARBA00022630"/>
    </source>
</evidence>
<evidence type="ECO:0000256" key="4">
    <source>
        <dbReference type="ARBA" id="ARBA00022857"/>
    </source>
</evidence>
<dbReference type="Pfam" id="PF01593">
    <property type="entry name" value="Amino_oxidase"/>
    <property type="match status" value="2"/>
</dbReference>
<dbReference type="SUPFAM" id="SSF51905">
    <property type="entry name" value="FAD/NAD(P)-binding domain"/>
    <property type="match status" value="1"/>
</dbReference>
<organism evidence="8 9">
    <name type="scientific">Rhodococcus tibetensis</name>
    <dbReference type="NCBI Taxonomy" id="2965064"/>
    <lineage>
        <taxon>Bacteria</taxon>
        <taxon>Bacillati</taxon>
        <taxon>Actinomycetota</taxon>
        <taxon>Actinomycetes</taxon>
        <taxon>Mycobacteriales</taxon>
        <taxon>Nocardiaceae</taxon>
        <taxon>Rhodococcus</taxon>
    </lineage>
</organism>
<keyword evidence="5" id="KW-0520">NAD</keyword>
<dbReference type="Gene3D" id="3.50.50.60">
    <property type="entry name" value="FAD/NAD(P)-binding domain"/>
    <property type="match status" value="2"/>
</dbReference>
<dbReference type="PANTHER" id="PTHR46091">
    <property type="entry name" value="BLR7054 PROTEIN"/>
    <property type="match status" value="1"/>
</dbReference>
<proteinExistence type="predicted"/>
<accession>A0ABT1QAH9</accession>
<dbReference type="EMBL" id="JANFQF010000002">
    <property type="protein sequence ID" value="MCQ4118135.1"/>
    <property type="molecule type" value="Genomic_DNA"/>
</dbReference>
<evidence type="ECO:0000256" key="3">
    <source>
        <dbReference type="ARBA" id="ARBA00022827"/>
    </source>
</evidence>
<keyword evidence="3" id="KW-0274">FAD</keyword>
<name>A0ABT1QAH9_9NOCA</name>
<comment type="caution">
    <text evidence="8">The sequence shown here is derived from an EMBL/GenBank/DDBJ whole genome shotgun (WGS) entry which is preliminary data.</text>
</comment>
<reference evidence="8 9" key="1">
    <citation type="submission" date="2022-07" db="EMBL/GenBank/DDBJ databases">
        <title>Degradation activity of malathion, p-nitrophenol and potential low-temperature adaptation strategy of Rhodococcus sp. FXJ9.536.</title>
        <authorList>
            <person name="Huang J."/>
            <person name="Huang Y."/>
        </authorList>
    </citation>
    <scope>NUCLEOTIDE SEQUENCE [LARGE SCALE GENOMIC DNA]</scope>
    <source>
        <strain evidence="8 9">FXJ9.536</strain>
    </source>
</reference>
<dbReference type="InterPro" id="IPR002937">
    <property type="entry name" value="Amino_oxidase"/>
</dbReference>
<keyword evidence="2" id="KW-0732">Signal</keyword>
<dbReference type="PANTHER" id="PTHR46091:SF3">
    <property type="entry name" value="AMINE OXIDASE DOMAIN-CONTAINING PROTEIN"/>
    <property type="match status" value="1"/>
</dbReference>
<evidence type="ECO:0000313" key="9">
    <source>
        <dbReference type="Proteomes" id="UP001524501"/>
    </source>
</evidence>
<keyword evidence="1" id="KW-0285">Flavoprotein</keyword>
<evidence type="ECO:0000256" key="5">
    <source>
        <dbReference type="ARBA" id="ARBA00023027"/>
    </source>
</evidence>
<evidence type="ECO:0000256" key="2">
    <source>
        <dbReference type="ARBA" id="ARBA00022729"/>
    </source>
</evidence>
<dbReference type="Proteomes" id="UP001524501">
    <property type="component" value="Unassembled WGS sequence"/>
</dbReference>
<keyword evidence="9" id="KW-1185">Reference proteome</keyword>
<evidence type="ECO:0000256" key="6">
    <source>
        <dbReference type="SAM" id="MobiDB-lite"/>
    </source>
</evidence>